<name>A0A1K0GBR4_9BASI</name>
<feature type="domain" description="Gfo/Idh/MocA-like oxidoreductase N-terminal" evidence="1">
    <location>
        <begin position="5"/>
        <end position="162"/>
    </location>
</feature>
<proteinExistence type="predicted"/>
<protein>
    <submittedName>
        <fullName evidence="3">Uncharacterized protein</fullName>
    </submittedName>
</protein>
<evidence type="ECO:0000259" key="1">
    <source>
        <dbReference type="Pfam" id="PF01408"/>
    </source>
</evidence>
<evidence type="ECO:0000313" key="6">
    <source>
        <dbReference type="Proteomes" id="UP000658997"/>
    </source>
</evidence>
<dbReference type="EMBL" id="ULHB01000173">
    <property type="protein sequence ID" value="SYW84389.1"/>
    <property type="molecule type" value="Genomic_DNA"/>
</dbReference>
<dbReference type="Gene3D" id="3.40.50.720">
    <property type="entry name" value="NAD(P)-binding Rossmann-like Domain"/>
    <property type="match status" value="1"/>
</dbReference>
<feature type="domain" description="Oxidoreductase putative C-terminal" evidence="2">
    <location>
        <begin position="165"/>
        <end position="309"/>
    </location>
</feature>
<dbReference type="PANTHER" id="PTHR43249">
    <property type="entry name" value="UDP-N-ACETYL-2-AMINO-2-DEOXY-D-GLUCURONATE OXIDASE"/>
    <property type="match status" value="1"/>
</dbReference>
<reference evidence="5" key="1">
    <citation type="submission" date="2016-04" db="EMBL/GenBank/DDBJ databases">
        <authorList>
            <person name="Guldener U."/>
            <person name="Guldener U."/>
        </authorList>
    </citation>
    <scope>NUCLEOTIDE SEQUENCE [LARGE SCALE GENOMIC DNA]</scope>
    <source>
        <strain evidence="5">UB2112</strain>
    </source>
</reference>
<dbReference type="InterPro" id="IPR000683">
    <property type="entry name" value="Gfo/Idh/MocA-like_OxRdtase_N"/>
</dbReference>
<dbReference type="Pfam" id="PF08635">
    <property type="entry name" value="ox_reductase_C"/>
    <property type="match status" value="1"/>
</dbReference>
<dbReference type="PANTHER" id="PTHR43249:SF1">
    <property type="entry name" value="D-GLUCOSIDE 3-DEHYDROGENASE"/>
    <property type="match status" value="1"/>
</dbReference>
<reference evidence="4" key="3">
    <citation type="submission" date="2018-08" db="EMBL/GenBank/DDBJ databases">
        <authorList>
            <person name="Guldener U."/>
        </authorList>
    </citation>
    <scope>NUCLEOTIDE SEQUENCE</scope>
    <source>
        <strain evidence="4">UB2</strain>
    </source>
</reference>
<dbReference type="EMBL" id="LT558134">
    <property type="protein sequence ID" value="SAM85488.1"/>
    <property type="molecule type" value="Genomic_DNA"/>
</dbReference>
<keyword evidence="6" id="KW-1185">Reference proteome</keyword>
<sequence>MTSIFRVVVIGAGEINFGSPEGPWNHTARLERIFSQSLTELRFVALVDPNFSRTAERIEEKRSSDDATVRSAWDSTKACSTIAEAATLSQDVDMMILGCPPHFRGTFQHGKRADLEMLEYFPHAKTYLVEKPVAAVNPFVSKDCDEVASRFAAAPGAVSVGYMLRYNKAILKVRSILKENGLAPTCVSARYYMAYEYARKLDWWNKSRSCGPVVEQATHFVDLIRFLAGDNNDALLDTVHAATVRHDEPVGSLTKLGFDETAIPEGERVPRVTSAFWKHEKGTIGSLTHGITLHGTTYDTEIEVLADGWILRVRNAYDAVTTLAIRAPGQAEEQIIKMEDDPFLTEFQCLVQASQPAEASTFTTDVVPLRPLSSFADALQTYKLSWKIRLAAEASAAC</sequence>
<dbReference type="GO" id="GO:0000166">
    <property type="term" value="F:nucleotide binding"/>
    <property type="evidence" value="ECO:0007669"/>
    <property type="project" value="InterPro"/>
</dbReference>
<evidence type="ECO:0000313" key="3">
    <source>
        <dbReference type="EMBL" id="SAM85488.1"/>
    </source>
</evidence>
<dbReference type="OrthoDB" id="10250282at2759"/>
<dbReference type="AlphaFoldDB" id="A0A1K0GBR4"/>
<dbReference type="InterPro" id="IPR052515">
    <property type="entry name" value="Gfo/Idh/MocA_Oxidoreductase"/>
</dbReference>
<reference evidence="3" key="2">
    <citation type="submission" date="2016-04" db="EMBL/GenBank/DDBJ databases">
        <authorList>
            <person name="Evans L.H."/>
            <person name="Alamgir A."/>
            <person name="Owens N."/>
            <person name="Weber N.D."/>
            <person name="Virtaneva K."/>
            <person name="Barbian K."/>
            <person name="Babar A."/>
            <person name="Rosenke K."/>
        </authorList>
    </citation>
    <scope>NUCLEOTIDE SEQUENCE</scope>
    <source>
        <strain evidence="3">UB2112</strain>
    </source>
</reference>
<evidence type="ECO:0000259" key="2">
    <source>
        <dbReference type="Pfam" id="PF08635"/>
    </source>
</evidence>
<dbReference type="Pfam" id="PF01408">
    <property type="entry name" value="GFO_IDH_MocA"/>
    <property type="match status" value="1"/>
</dbReference>
<dbReference type="InterPro" id="IPR036291">
    <property type="entry name" value="NAD(P)-bd_dom_sf"/>
</dbReference>
<accession>A0A1K0GBR4</accession>
<organism evidence="3 5">
    <name type="scientific">Ustilago bromivora</name>
    <dbReference type="NCBI Taxonomy" id="307758"/>
    <lineage>
        <taxon>Eukaryota</taxon>
        <taxon>Fungi</taxon>
        <taxon>Dikarya</taxon>
        <taxon>Basidiomycota</taxon>
        <taxon>Ustilaginomycotina</taxon>
        <taxon>Ustilaginomycetes</taxon>
        <taxon>Ustilaginales</taxon>
        <taxon>Ustilaginaceae</taxon>
        <taxon>Ustilago</taxon>
    </lineage>
</organism>
<gene>
    <name evidence="4" type="ORF">UBRO2_05489</name>
    <name evidence="3" type="ORF">UBRO_08052</name>
</gene>
<dbReference type="Gene3D" id="3.30.360.10">
    <property type="entry name" value="Dihydrodipicolinate Reductase, domain 2"/>
    <property type="match status" value="1"/>
</dbReference>
<dbReference type="Proteomes" id="UP000658997">
    <property type="component" value="Unassembled WGS sequence"/>
</dbReference>
<dbReference type="InterPro" id="IPR013944">
    <property type="entry name" value="OxRdtase_put_C"/>
</dbReference>
<evidence type="ECO:0000313" key="4">
    <source>
        <dbReference type="EMBL" id="SYW84389.1"/>
    </source>
</evidence>
<evidence type="ECO:0000313" key="5">
    <source>
        <dbReference type="Proteomes" id="UP000179920"/>
    </source>
</evidence>
<dbReference type="Proteomes" id="UP000179920">
    <property type="component" value="Chromosome XVIII"/>
</dbReference>
<dbReference type="SUPFAM" id="SSF55347">
    <property type="entry name" value="Glyceraldehyde-3-phosphate dehydrogenase-like, C-terminal domain"/>
    <property type="match status" value="1"/>
</dbReference>
<dbReference type="SUPFAM" id="SSF51735">
    <property type="entry name" value="NAD(P)-binding Rossmann-fold domains"/>
    <property type="match status" value="1"/>
</dbReference>